<dbReference type="Proteomes" id="UP000231279">
    <property type="component" value="Unassembled WGS sequence"/>
</dbReference>
<dbReference type="InterPro" id="IPR025659">
    <property type="entry name" value="Tubby-like_C"/>
</dbReference>
<comment type="caution">
    <text evidence="2">The sequence shown here is derived from an EMBL/GenBank/DDBJ whole genome shotgun (WGS) entry which is preliminary data.</text>
</comment>
<comment type="similarity">
    <text evidence="1">Belongs to the LOR family.</text>
</comment>
<keyword evidence="3" id="KW-1185">Reference proteome</keyword>
<dbReference type="Gene3D" id="2.40.160.200">
    <property type="entry name" value="LURP1-related"/>
    <property type="match status" value="1"/>
</dbReference>
<evidence type="ECO:0000313" key="3">
    <source>
        <dbReference type="Proteomes" id="UP000231279"/>
    </source>
</evidence>
<dbReference type="PANTHER" id="PTHR31087:SF58">
    <property type="entry name" value="OS07G0230700 PROTEIN"/>
    <property type="match status" value="1"/>
</dbReference>
<name>A0A2G9G9D3_9LAMI</name>
<dbReference type="PANTHER" id="PTHR31087">
    <property type="match status" value="1"/>
</dbReference>
<evidence type="ECO:0000313" key="2">
    <source>
        <dbReference type="EMBL" id="PIN01904.1"/>
    </source>
</evidence>
<dbReference type="AlphaFoldDB" id="A0A2G9G9D3"/>
<evidence type="ECO:0000256" key="1">
    <source>
        <dbReference type="ARBA" id="ARBA00005437"/>
    </source>
</evidence>
<accession>A0A2G9G9D3</accession>
<dbReference type="Pfam" id="PF04525">
    <property type="entry name" value="LOR"/>
    <property type="match status" value="1"/>
</dbReference>
<dbReference type="InterPro" id="IPR038595">
    <property type="entry name" value="LOR_sf"/>
</dbReference>
<organism evidence="2 3">
    <name type="scientific">Handroanthus impetiginosus</name>
    <dbReference type="NCBI Taxonomy" id="429701"/>
    <lineage>
        <taxon>Eukaryota</taxon>
        <taxon>Viridiplantae</taxon>
        <taxon>Streptophyta</taxon>
        <taxon>Embryophyta</taxon>
        <taxon>Tracheophyta</taxon>
        <taxon>Spermatophyta</taxon>
        <taxon>Magnoliopsida</taxon>
        <taxon>eudicotyledons</taxon>
        <taxon>Gunneridae</taxon>
        <taxon>Pentapetalae</taxon>
        <taxon>asterids</taxon>
        <taxon>lamiids</taxon>
        <taxon>Lamiales</taxon>
        <taxon>Bignoniaceae</taxon>
        <taxon>Crescentiina</taxon>
        <taxon>Tabebuia alliance</taxon>
        <taxon>Handroanthus</taxon>
    </lineage>
</organism>
<dbReference type="InterPro" id="IPR007612">
    <property type="entry name" value="LOR"/>
</dbReference>
<sequence length="207" mass="23037">MMAGTSYPALVSPVAVISPQFCVGYPVDLTIVRKLMTLSEGNFGVTDVNGNIMFRVKGKLFSLHDRRVLLDAAGNPVVTFQQKLLSAHRRWQVFRGESTDAKDLLFSVKKSSLIQFKTKLDVCLASNTKEEKCDFKIEGSWLERSCVIYAGNSNNIIAQMHKKHTAQSILLGKDTFGVTVYPNVDYAFIVALVVILEEINEDRSGED</sequence>
<protein>
    <submittedName>
        <fullName evidence="2">Uncharacterized protein</fullName>
    </submittedName>
</protein>
<dbReference type="SUPFAM" id="SSF54518">
    <property type="entry name" value="Tubby C-terminal domain-like"/>
    <property type="match status" value="1"/>
</dbReference>
<dbReference type="EMBL" id="NKXS01006172">
    <property type="protein sequence ID" value="PIN01904.1"/>
    <property type="molecule type" value="Genomic_DNA"/>
</dbReference>
<dbReference type="STRING" id="429701.A0A2G9G9D3"/>
<dbReference type="OrthoDB" id="97518at2759"/>
<reference evidence="3" key="1">
    <citation type="journal article" date="2018" name="Gigascience">
        <title>Genome assembly of the Pink Ipe (Handroanthus impetiginosus, Bignoniaceae), a highly valued, ecologically keystone Neotropical timber forest tree.</title>
        <authorList>
            <person name="Silva-Junior O.B."/>
            <person name="Grattapaglia D."/>
            <person name="Novaes E."/>
            <person name="Collevatti R.G."/>
        </authorList>
    </citation>
    <scope>NUCLEOTIDE SEQUENCE [LARGE SCALE GENOMIC DNA]</scope>
    <source>
        <strain evidence="3">cv. UFG-1</strain>
    </source>
</reference>
<gene>
    <name evidence="2" type="ORF">CDL12_25589</name>
</gene>
<proteinExistence type="inferred from homology"/>